<gene>
    <name evidence="1" type="primary">106076822</name>
</gene>
<protein>
    <recommendedName>
        <fullName evidence="3">Radical SAM core domain-containing protein</fullName>
    </recommendedName>
</protein>
<evidence type="ECO:0000313" key="1">
    <source>
        <dbReference type="EnsemblMetazoa" id="BGLB023083-PA"/>
    </source>
</evidence>
<dbReference type="Gene3D" id="3.20.20.70">
    <property type="entry name" value="Aldolase class I"/>
    <property type="match status" value="1"/>
</dbReference>
<evidence type="ECO:0000313" key="2">
    <source>
        <dbReference type="Proteomes" id="UP000076420"/>
    </source>
</evidence>
<dbReference type="Proteomes" id="UP000076420">
    <property type="component" value="Unassembled WGS sequence"/>
</dbReference>
<dbReference type="EnsemblMetazoa" id="BGLB023083-RA">
    <property type="protein sequence ID" value="BGLB023083-PA"/>
    <property type="gene ID" value="BGLB023083"/>
</dbReference>
<dbReference type="InterPro" id="IPR013785">
    <property type="entry name" value="Aldolase_TIM"/>
</dbReference>
<sequence>MDELLKGRRSPFTGLIISGGEPLLQLDSDLLDQLSSFYEWIDIETNGTVPFTMSKPDNVFLSCSPKLATIKLTNADWYKVLIPDKQDLLRTVEHLAKPTRIYVQPVEVGGYESAITQENIRKCLALCSARGYRLSLQLHKVVGVR</sequence>
<dbReference type="KEGG" id="bgt:106076822"/>
<proteinExistence type="predicted"/>
<evidence type="ECO:0008006" key="3">
    <source>
        <dbReference type="Google" id="ProtNLM"/>
    </source>
</evidence>
<dbReference type="AlphaFoldDB" id="A0A2C9KSR8"/>
<name>A0A2C9KSR8_BIOGL</name>
<organism evidence="1 2">
    <name type="scientific">Biomphalaria glabrata</name>
    <name type="common">Bloodfluke planorb</name>
    <name type="synonym">Freshwater snail</name>
    <dbReference type="NCBI Taxonomy" id="6526"/>
    <lineage>
        <taxon>Eukaryota</taxon>
        <taxon>Metazoa</taxon>
        <taxon>Spiralia</taxon>
        <taxon>Lophotrochozoa</taxon>
        <taxon>Mollusca</taxon>
        <taxon>Gastropoda</taxon>
        <taxon>Heterobranchia</taxon>
        <taxon>Euthyneura</taxon>
        <taxon>Panpulmonata</taxon>
        <taxon>Hygrophila</taxon>
        <taxon>Lymnaeoidea</taxon>
        <taxon>Planorbidae</taxon>
        <taxon>Biomphalaria</taxon>
    </lineage>
</organism>
<reference evidence="1" key="1">
    <citation type="submission" date="2020-05" db="UniProtKB">
        <authorList>
            <consortium name="EnsemblMetazoa"/>
        </authorList>
    </citation>
    <scope>IDENTIFICATION</scope>
    <source>
        <strain evidence="1">BB02</strain>
    </source>
</reference>
<accession>A0A2C9KSR8</accession>
<dbReference type="VEuPathDB" id="VectorBase:BGLB023083"/>